<dbReference type="InterPro" id="IPR037214">
    <property type="entry name" value="TROVE_dom_sf"/>
</dbReference>
<keyword evidence="5" id="KW-0694">RNA-binding</keyword>
<dbReference type="SUPFAM" id="SSF140864">
    <property type="entry name" value="TROVE domain-like"/>
    <property type="match status" value="1"/>
</dbReference>
<accession>A0ABM1DNS1</accession>
<dbReference type="Pfam" id="PF05731">
    <property type="entry name" value="TROVE"/>
    <property type="match status" value="1"/>
</dbReference>
<comment type="subcellular location">
    <subcellularLocation>
        <location evidence="1">Cytoplasm</location>
    </subcellularLocation>
</comment>
<organism evidence="8 9">
    <name type="scientific">Priapulus caudatus</name>
    <name type="common">Priapulid worm</name>
    <dbReference type="NCBI Taxonomy" id="37621"/>
    <lineage>
        <taxon>Eukaryota</taxon>
        <taxon>Metazoa</taxon>
        <taxon>Ecdysozoa</taxon>
        <taxon>Scalidophora</taxon>
        <taxon>Priapulida</taxon>
        <taxon>Priapulimorpha</taxon>
        <taxon>Priapulimorphida</taxon>
        <taxon>Priapulidae</taxon>
        <taxon>Priapulus</taxon>
    </lineage>
</organism>
<evidence type="ECO:0000256" key="2">
    <source>
        <dbReference type="ARBA" id="ARBA00007814"/>
    </source>
</evidence>
<dbReference type="Proteomes" id="UP000695022">
    <property type="component" value="Unplaced"/>
</dbReference>
<gene>
    <name evidence="9" type="primary">LOC106804776</name>
</gene>
<dbReference type="InterPro" id="IPR056800">
    <property type="entry name" value="vWA_Ro60"/>
</dbReference>
<keyword evidence="8" id="KW-1185">Reference proteome</keyword>
<evidence type="ECO:0000259" key="7">
    <source>
        <dbReference type="PROSITE" id="PS50988"/>
    </source>
</evidence>
<dbReference type="Gene3D" id="3.40.50.410">
    <property type="entry name" value="von Willebrand factor, type A domain"/>
    <property type="match status" value="1"/>
</dbReference>
<dbReference type="SUPFAM" id="SSF53300">
    <property type="entry name" value="vWA-like"/>
    <property type="match status" value="1"/>
</dbReference>
<dbReference type="PROSITE" id="PS50988">
    <property type="entry name" value="TROVE"/>
    <property type="match status" value="1"/>
</dbReference>
<keyword evidence="6" id="KW-0687">Ribonucleoprotein</keyword>
<dbReference type="InterPro" id="IPR036465">
    <property type="entry name" value="vWFA_dom_sf"/>
</dbReference>
<keyword evidence="4" id="KW-0479">Metal-binding</keyword>
<evidence type="ECO:0000256" key="6">
    <source>
        <dbReference type="ARBA" id="ARBA00023274"/>
    </source>
</evidence>
<dbReference type="PANTHER" id="PTHR14202:SF0">
    <property type="entry name" value="RNA-BINDING PROTEIN RO60"/>
    <property type="match status" value="1"/>
</dbReference>
<evidence type="ECO:0000256" key="5">
    <source>
        <dbReference type="ARBA" id="ARBA00022884"/>
    </source>
</evidence>
<keyword evidence="3" id="KW-0963">Cytoplasm</keyword>
<comment type="similarity">
    <text evidence="2">Belongs to the Ro 60 kDa family.</text>
</comment>
<evidence type="ECO:0000256" key="1">
    <source>
        <dbReference type="ARBA" id="ARBA00004496"/>
    </source>
</evidence>
<evidence type="ECO:0000256" key="3">
    <source>
        <dbReference type="ARBA" id="ARBA00022490"/>
    </source>
</evidence>
<dbReference type="InterPro" id="IPR040322">
    <property type="entry name" value="TROVE2"/>
</dbReference>
<evidence type="ECO:0000256" key="4">
    <source>
        <dbReference type="ARBA" id="ARBA00022723"/>
    </source>
</evidence>
<proteinExistence type="inferred from homology"/>
<dbReference type="RefSeq" id="XP_014661592.1">
    <property type="nucleotide sequence ID" value="XM_014806106.1"/>
</dbReference>
<name>A0ABM1DNS1_PRICU</name>
<feature type="domain" description="TROVE" evidence="7">
    <location>
        <begin position="1"/>
        <end position="348"/>
    </location>
</feature>
<dbReference type="PANTHER" id="PTHR14202">
    <property type="entry name" value="60 KDA RIBONUCLEOPROTEIN SSA/RO"/>
    <property type="match status" value="1"/>
</dbReference>
<evidence type="ECO:0000313" key="8">
    <source>
        <dbReference type="Proteomes" id="UP000695022"/>
    </source>
</evidence>
<dbReference type="GeneID" id="106804776"/>
<dbReference type="Pfam" id="PF25045">
    <property type="entry name" value="vWA_Ro60"/>
    <property type="match status" value="1"/>
</dbReference>
<sequence>MAAITKPDPILFINRFLCYGNEYPSYCPRFTKLTLAKTPHLKDMIEDEKRANEVIAEIGRFSLQGSSVNRHALIFALAACAHSKSPSAKHGAYALLPRILLDSSELFTFIDYATTLSAPTSGWGHGQRNSILNWYKNRSAVELGALVCKGKSRLKWTHRDVLRLIHPKATNDGLAAVFMFIMKGYDTVKKTYAESDSTEVQTLLKYFYGVNEVKHTTDHQVAARFIEEHILTSAQVPTTLYTSKEVWGALAQTMNYVELLNHLGKMTAIGVLEEDSPFTSNILVRITDSELIRESKIHPVEIANLLKMYECGHVSTMSKLNWIPYMPVMEALTNALHTSFELLVPTDKTYCVAVDIAGSSTAGREHGVVTTHISTITAAMVTALVRKEPEVAVFVFHSKEIQPISTNKSMSVENIASLLTPHITGGTDPSKPLTWATEQKTAFDVFLILSDLLQLSNDNTKEALKEYRAAVNPDAKLLVCGMKKNTMMFKTADYNDAGMLDIVGFDERCPQLIAEFARGFK</sequence>
<dbReference type="InterPro" id="IPR008858">
    <property type="entry name" value="TROVE_dom"/>
</dbReference>
<protein>
    <submittedName>
        <fullName evidence="9">60 kDa SS-A/Ro ribonucleoprotein-like isoform X1</fullName>
    </submittedName>
</protein>
<evidence type="ECO:0000313" key="9">
    <source>
        <dbReference type="RefSeq" id="XP_014661592.1"/>
    </source>
</evidence>
<reference evidence="9" key="1">
    <citation type="submission" date="2025-08" db="UniProtKB">
        <authorList>
            <consortium name="RefSeq"/>
        </authorList>
    </citation>
    <scope>IDENTIFICATION</scope>
</reference>